<dbReference type="Gene3D" id="3.40.50.2000">
    <property type="entry name" value="Glycogen Phosphorylase B"/>
    <property type="match status" value="2"/>
</dbReference>
<protein>
    <submittedName>
        <fullName evidence="4">Glycosyltransferase involved in cell wall bisynthesis</fullName>
    </submittedName>
</protein>
<feature type="domain" description="Glycosyl transferase family 1" evidence="2">
    <location>
        <begin position="219"/>
        <end position="379"/>
    </location>
</feature>
<dbReference type="InterPro" id="IPR028098">
    <property type="entry name" value="Glyco_trans_4-like_N"/>
</dbReference>
<dbReference type="Pfam" id="PF00534">
    <property type="entry name" value="Glycos_transf_1"/>
    <property type="match status" value="1"/>
</dbReference>
<gene>
    <name evidence="4" type="ORF">SAMN04488597_13210</name>
</gene>
<keyword evidence="1 4" id="KW-0808">Transferase</keyword>
<evidence type="ECO:0000256" key="1">
    <source>
        <dbReference type="ARBA" id="ARBA00022679"/>
    </source>
</evidence>
<dbReference type="GO" id="GO:0016757">
    <property type="term" value="F:glycosyltransferase activity"/>
    <property type="evidence" value="ECO:0007669"/>
    <property type="project" value="InterPro"/>
</dbReference>
<evidence type="ECO:0000259" key="2">
    <source>
        <dbReference type="Pfam" id="PF00534"/>
    </source>
</evidence>
<dbReference type="SUPFAM" id="SSF53756">
    <property type="entry name" value="UDP-Glycosyltransferase/glycogen phosphorylase"/>
    <property type="match status" value="1"/>
</dbReference>
<dbReference type="InterPro" id="IPR001296">
    <property type="entry name" value="Glyco_trans_1"/>
</dbReference>
<feature type="domain" description="Glycosyltransferase subfamily 4-like N-terminal" evidence="3">
    <location>
        <begin position="55"/>
        <end position="210"/>
    </location>
</feature>
<dbReference type="PANTHER" id="PTHR46401">
    <property type="entry name" value="GLYCOSYLTRANSFERASE WBBK-RELATED"/>
    <property type="match status" value="1"/>
</dbReference>
<evidence type="ECO:0000259" key="3">
    <source>
        <dbReference type="Pfam" id="PF13439"/>
    </source>
</evidence>
<evidence type="ECO:0000313" key="4">
    <source>
        <dbReference type="EMBL" id="SDD18947.1"/>
    </source>
</evidence>
<reference evidence="4 5" key="1">
    <citation type="submission" date="2016-10" db="EMBL/GenBank/DDBJ databases">
        <authorList>
            <person name="Varghese N."/>
            <person name="Submissions S."/>
        </authorList>
    </citation>
    <scope>NUCLEOTIDE SEQUENCE [LARGE SCALE GENOMIC DNA]</scope>
    <source>
        <strain evidence="4 5">WG10</strain>
    </source>
</reference>
<organism evidence="4 5">
    <name type="scientific">Halanaerobium congolense</name>
    <dbReference type="NCBI Taxonomy" id="54121"/>
    <lineage>
        <taxon>Bacteria</taxon>
        <taxon>Bacillati</taxon>
        <taxon>Bacillota</taxon>
        <taxon>Clostridia</taxon>
        <taxon>Halanaerobiales</taxon>
        <taxon>Halanaerobiaceae</taxon>
        <taxon>Halanaerobium</taxon>
    </lineage>
</organism>
<dbReference type="Pfam" id="PF13439">
    <property type="entry name" value="Glyco_transf_4"/>
    <property type="match status" value="1"/>
</dbReference>
<sequence>MNILQLNTSYNKGGAAQIARYIYKEINKFYQFNSFFLYGRGNKNKDVLKFAYKPEIYLHATITRLTGCEGLGSYYSTKKLIEYIESNDIDLIHLHNIHGYYLNLTFINYLKRNNYPVVWTLHDAWSFTGSCAYHFECEKWKNGCGNCPNLRTYPKNYVDKSKNMWDKKRKLFSYDWNPVIITPSKWLANEVKKSFLKGHKIKVINNGININTFQPRNNNNIREELNISLNKKVILFVAADLEDERKGAKYFFEALSHFKNENYMVVTIGKKYEENFNDMNIEIKQLGYIYERDKLSEIYSMADLFCITSLDDNFPTTVLESLASGTPVVGFNVGGISEQISGNCGVVVETGNSKQLFNKIKLIFENEKLNNEMANNAREKAVSNYSIEKMVNKYIKVYDKLLEV</sequence>
<dbReference type="EMBL" id="FMYT01000032">
    <property type="protein sequence ID" value="SDD18947.1"/>
    <property type="molecule type" value="Genomic_DNA"/>
</dbReference>
<proteinExistence type="predicted"/>
<dbReference type="RefSeq" id="WP_188116925.1">
    <property type="nucleotide sequence ID" value="NZ_FMYT01000032.1"/>
</dbReference>
<evidence type="ECO:0000313" key="5">
    <source>
        <dbReference type="Proteomes" id="UP000324896"/>
    </source>
</evidence>
<dbReference type="AlphaFoldDB" id="A0A1G6SRV7"/>
<dbReference type="Proteomes" id="UP000324896">
    <property type="component" value="Unassembled WGS sequence"/>
</dbReference>
<name>A0A1G6SRV7_9FIRM</name>
<dbReference type="PANTHER" id="PTHR46401:SF2">
    <property type="entry name" value="GLYCOSYLTRANSFERASE WBBK-RELATED"/>
    <property type="match status" value="1"/>
</dbReference>
<accession>A0A1G6SRV7</accession>